<dbReference type="GO" id="GO:0016491">
    <property type="term" value="F:oxidoreductase activity"/>
    <property type="evidence" value="ECO:0007669"/>
    <property type="project" value="UniProtKB-KW"/>
</dbReference>
<sequence>MHQSERHVVVIGAGIVGAATAIELLREGHQVTILEPGEIGGDHAASYGNGGWISRSLVVPTSVPGLWRHVPGYLMDPLGPLTIHWRYLPGLLPWLWRFLHSGSTIERVGRTAAAISGLISDCAERHRKLAQEADVPDLLQDTSLLHVFRKRSDFDANALAWRLRQQNGTTWRELDQGQLSSLEPDLDPRYTFAIAVDGSVCVDPGRYVAALVDHACRRGATIRKGRARGFRIKSGRLQAVQTADGELACDRGVIATGAWSKELVRGLGDRVFLESERGYHAVIQDPEIKLKSRILFTDGKLAITTTPSGLRVTGQVELASLRAKPNWTRAHVLRDFALNAFPGMPKTLPHTRQTFWMGHRPSTPDGIPVIGSASKCADVIYAFGHGHIGMTAAPVTGRIVAEIISEKTPCIDPGPFSARRFGGGAHPQ</sequence>
<dbReference type="PANTHER" id="PTHR13847">
    <property type="entry name" value="SARCOSINE DEHYDROGENASE-RELATED"/>
    <property type="match status" value="1"/>
</dbReference>
<name>A0A5D3KE17_9BRAD</name>
<protein>
    <submittedName>
        <fullName evidence="3">FAD-binding oxidoreductase</fullName>
    </submittedName>
</protein>
<evidence type="ECO:0000259" key="2">
    <source>
        <dbReference type="Pfam" id="PF01266"/>
    </source>
</evidence>
<organism evidence="3 4">
    <name type="scientific">Bradyrhizobium rifense</name>
    <dbReference type="NCBI Taxonomy" id="515499"/>
    <lineage>
        <taxon>Bacteria</taxon>
        <taxon>Pseudomonadati</taxon>
        <taxon>Pseudomonadota</taxon>
        <taxon>Alphaproteobacteria</taxon>
        <taxon>Hyphomicrobiales</taxon>
        <taxon>Nitrobacteraceae</taxon>
        <taxon>Bradyrhizobium</taxon>
    </lineage>
</organism>
<keyword evidence="4" id="KW-1185">Reference proteome</keyword>
<evidence type="ECO:0000256" key="1">
    <source>
        <dbReference type="ARBA" id="ARBA00023002"/>
    </source>
</evidence>
<dbReference type="Gene3D" id="3.50.50.60">
    <property type="entry name" value="FAD/NAD(P)-binding domain"/>
    <property type="match status" value="2"/>
</dbReference>
<dbReference type="Gene3D" id="3.30.9.10">
    <property type="entry name" value="D-Amino Acid Oxidase, subunit A, domain 2"/>
    <property type="match status" value="1"/>
</dbReference>
<feature type="domain" description="FAD dependent oxidoreductase" evidence="2">
    <location>
        <begin position="7"/>
        <end position="402"/>
    </location>
</feature>
<dbReference type="OrthoDB" id="9805337at2"/>
<proteinExistence type="predicted"/>
<reference evidence="3 4" key="1">
    <citation type="submission" date="2019-08" db="EMBL/GenBank/DDBJ databases">
        <title>Bradyrhizobium hipponensis sp. nov., a rhizobium isolated from a Lupinus angustifolius root nodule in Tunisia.</title>
        <authorList>
            <person name="Off K."/>
            <person name="Rejili M."/>
            <person name="Mars M."/>
            <person name="Brachmann A."/>
            <person name="Marin M."/>
        </authorList>
    </citation>
    <scope>NUCLEOTIDE SEQUENCE [LARGE SCALE GENOMIC DNA]</scope>
    <source>
        <strain evidence="3 4">CTAW71</strain>
    </source>
</reference>
<dbReference type="InterPro" id="IPR006076">
    <property type="entry name" value="FAD-dep_OxRdtase"/>
</dbReference>
<dbReference type="AlphaFoldDB" id="A0A5D3KE17"/>
<gene>
    <name evidence="3" type="ORF">FXB40_24190</name>
</gene>
<dbReference type="Proteomes" id="UP000324758">
    <property type="component" value="Unassembled WGS sequence"/>
</dbReference>
<dbReference type="SUPFAM" id="SSF54373">
    <property type="entry name" value="FAD-linked reductases, C-terminal domain"/>
    <property type="match status" value="1"/>
</dbReference>
<dbReference type="SUPFAM" id="SSF51905">
    <property type="entry name" value="FAD/NAD(P)-binding domain"/>
    <property type="match status" value="1"/>
</dbReference>
<dbReference type="EMBL" id="VSSS01000037">
    <property type="protein sequence ID" value="TYL92653.1"/>
    <property type="molecule type" value="Genomic_DNA"/>
</dbReference>
<evidence type="ECO:0000313" key="3">
    <source>
        <dbReference type="EMBL" id="TYL92653.1"/>
    </source>
</evidence>
<accession>A0A5D3KE17</accession>
<dbReference type="GO" id="GO:0005737">
    <property type="term" value="C:cytoplasm"/>
    <property type="evidence" value="ECO:0007669"/>
    <property type="project" value="TreeGrafter"/>
</dbReference>
<dbReference type="InterPro" id="IPR036188">
    <property type="entry name" value="FAD/NAD-bd_sf"/>
</dbReference>
<comment type="caution">
    <text evidence="3">The sequence shown here is derived from an EMBL/GenBank/DDBJ whole genome shotgun (WGS) entry which is preliminary data.</text>
</comment>
<keyword evidence="1" id="KW-0560">Oxidoreductase</keyword>
<evidence type="ECO:0000313" key="4">
    <source>
        <dbReference type="Proteomes" id="UP000324758"/>
    </source>
</evidence>
<dbReference type="PANTHER" id="PTHR13847:SF289">
    <property type="entry name" value="GLYCINE OXIDASE"/>
    <property type="match status" value="1"/>
</dbReference>
<dbReference type="Pfam" id="PF01266">
    <property type="entry name" value="DAO"/>
    <property type="match status" value="1"/>
</dbReference>